<evidence type="ECO:0000313" key="9">
    <source>
        <dbReference type="EMBL" id="SFE17963.1"/>
    </source>
</evidence>
<dbReference type="InterPro" id="IPR017475">
    <property type="entry name" value="EPS_sugar_tfrase"/>
</dbReference>
<keyword evidence="4 7" id="KW-0812">Transmembrane</keyword>
<dbReference type="GO" id="GO:0016780">
    <property type="term" value="F:phosphotransferase activity, for other substituted phosphate groups"/>
    <property type="evidence" value="ECO:0007669"/>
    <property type="project" value="TreeGrafter"/>
</dbReference>
<sequence length="502" mass="54565">MLLDHNGLKSGLERVPRQRAAGDPFDGLPVADAVDRHGRLQWVRRYAVSLFAFETFVAAVAGGGVLLARPEAISASDALFWACLLLIPTWPLLLSATGAHSERVFGTGSDEYRRVGRAGFTLIALAALTSYVGGLDLSRALVLVAVPALILATLAGRVVARWQLRHLRARGLCTKRVVVVGRGGSVLELSGLLQRENYAGLDVVALCVPPADRARVADAAGVPVGGLDQVVELATRLRADTVAVTSASETAAQYLRQLSWQLEGSGMELLVAPGLIEVAGPRLHIRPFEGLPLLSVEQPRFEGWQRMVKGVFDRTSAALALLVLAPLLLGIGLAVRLSSPGPVLYRQERVGINGHSFTMLKFRSMVVDADKVVDEFRDSNISDGLLFKLRKDPRVTRVGRWLRRLSLDELPQLLNVLGGTMSLVGPRPPLPGEVARYDSSVSRRLLVKPGLTGLWQISGRSDLPWEEAVRLDLRYVENWSLALDTKIIWKTFAAVSRARGAY</sequence>
<evidence type="ECO:0000256" key="6">
    <source>
        <dbReference type="ARBA" id="ARBA00023136"/>
    </source>
</evidence>
<reference evidence="10" key="1">
    <citation type="submission" date="2016-10" db="EMBL/GenBank/DDBJ databases">
        <authorList>
            <person name="Varghese N."/>
            <person name="Submissions S."/>
        </authorList>
    </citation>
    <scope>NUCLEOTIDE SEQUENCE [LARGE SCALE GENOMIC DNA]</scope>
    <source>
        <strain evidence="10">DSM 46838</strain>
    </source>
</reference>
<feature type="transmembrane region" description="Helical" evidence="7">
    <location>
        <begin position="115"/>
        <end position="134"/>
    </location>
</feature>
<dbReference type="Pfam" id="PF02397">
    <property type="entry name" value="Bac_transf"/>
    <property type="match status" value="1"/>
</dbReference>
<protein>
    <submittedName>
        <fullName evidence="9">Exopolysaccharide biosynthesis polyprenyl glycosylphosphotransferase</fullName>
    </submittedName>
</protein>
<feature type="transmembrane region" description="Helical" evidence="7">
    <location>
        <begin position="46"/>
        <end position="66"/>
    </location>
</feature>
<dbReference type="Pfam" id="PF13727">
    <property type="entry name" value="CoA_binding_3"/>
    <property type="match status" value="1"/>
</dbReference>
<evidence type="ECO:0000256" key="5">
    <source>
        <dbReference type="ARBA" id="ARBA00022989"/>
    </source>
</evidence>
<feature type="transmembrane region" description="Helical" evidence="7">
    <location>
        <begin position="140"/>
        <end position="160"/>
    </location>
</feature>
<dbReference type="EMBL" id="FOND01000002">
    <property type="protein sequence ID" value="SFE17963.1"/>
    <property type="molecule type" value="Genomic_DNA"/>
</dbReference>
<feature type="transmembrane region" description="Helical" evidence="7">
    <location>
        <begin position="78"/>
        <end position="94"/>
    </location>
</feature>
<evidence type="ECO:0000256" key="7">
    <source>
        <dbReference type="SAM" id="Phobius"/>
    </source>
</evidence>
<comment type="similarity">
    <text evidence="2">Belongs to the bacterial sugar transferase family.</text>
</comment>
<keyword evidence="10" id="KW-1185">Reference proteome</keyword>
<organism evidence="9 10">
    <name type="scientific">Blastococcus tunisiensis</name>
    <dbReference type="NCBI Taxonomy" id="1798228"/>
    <lineage>
        <taxon>Bacteria</taxon>
        <taxon>Bacillati</taxon>
        <taxon>Actinomycetota</taxon>
        <taxon>Actinomycetes</taxon>
        <taxon>Geodermatophilales</taxon>
        <taxon>Geodermatophilaceae</taxon>
        <taxon>Blastococcus</taxon>
    </lineage>
</organism>
<evidence type="ECO:0000256" key="4">
    <source>
        <dbReference type="ARBA" id="ARBA00022692"/>
    </source>
</evidence>
<evidence type="ECO:0000256" key="3">
    <source>
        <dbReference type="ARBA" id="ARBA00022679"/>
    </source>
</evidence>
<dbReference type="InterPro" id="IPR003362">
    <property type="entry name" value="Bact_transf"/>
</dbReference>
<dbReference type="GO" id="GO:0016020">
    <property type="term" value="C:membrane"/>
    <property type="evidence" value="ECO:0007669"/>
    <property type="project" value="UniProtKB-SubCell"/>
</dbReference>
<dbReference type="AlphaFoldDB" id="A0A1I1YIJ9"/>
<dbReference type="PANTHER" id="PTHR30576">
    <property type="entry name" value="COLANIC BIOSYNTHESIS UDP-GLUCOSE LIPID CARRIER TRANSFERASE"/>
    <property type="match status" value="1"/>
</dbReference>
<gene>
    <name evidence="9" type="ORF">SAMN05216574_102343</name>
</gene>
<keyword evidence="6 7" id="KW-0472">Membrane</keyword>
<keyword evidence="3 9" id="KW-0808">Transferase</keyword>
<dbReference type="Proteomes" id="UP000198589">
    <property type="component" value="Unassembled WGS sequence"/>
</dbReference>
<comment type="subcellular location">
    <subcellularLocation>
        <location evidence="1">Membrane</location>
        <topology evidence="1">Multi-pass membrane protein</topology>
    </subcellularLocation>
</comment>
<evidence type="ECO:0000256" key="1">
    <source>
        <dbReference type="ARBA" id="ARBA00004141"/>
    </source>
</evidence>
<dbReference type="PANTHER" id="PTHR30576:SF10">
    <property type="entry name" value="SLL5057 PROTEIN"/>
    <property type="match status" value="1"/>
</dbReference>
<name>A0A1I1YIJ9_9ACTN</name>
<evidence type="ECO:0000259" key="8">
    <source>
        <dbReference type="Pfam" id="PF02397"/>
    </source>
</evidence>
<evidence type="ECO:0000256" key="2">
    <source>
        <dbReference type="ARBA" id="ARBA00006464"/>
    </source>
</evidence>
<feature type="domain" description="Bacterial sugar transferase" evidence="8">
    <location>
        <begin position="309"/>
        <end position="495"/>
    </location>
</feature>
<dbReference type="NCBIfam" id="TIGR03025">
    <property type="entry name" value="EPS_sugtrans"/>
    <property type="match status" value="1"/>
</dbReference>
<keyword evidence="5 7" id="KW-1133">Transmembrane helix</keyword>
<dbReference type="STRING" id="1798228.SAMN05216574_102343"/>
<proteinExistence type="inferred from homology"/>
<dbReference type="Gene3D" id="3.40.50.720">
    <property type="entry name" value="NAD(P)-binding Rossmann-like Domain"/>
    <property type="match status" value="1"/>
</dbReference>
<accession>A0A1I1YIJ9</accession>
<evidence type="ECO:0000313" key="10">
    <source>
        <dbReference type="Proteomes" id="UP000198589"/>
    </source>
</evidence>
<feature type="transmembrane region" description="Helical" evidence="7">
    <location>
        <begin position="316"/>
        <end position="337"/>
    </location>
</feature>